<comment type="caution">
    <text evidence="2">The sequence shown here is derived from an EMBL/GenBank/DDBJ whole genome shotgun (WGS) entry which is preliminary data.</text>
</comment>
<sequence length="138" mass="15390">MKYLFQTVSLFLLLVWVVPVSHAASITPNTWLAIDSQVKQLTVEGMQRRYVLLTDSASMGEQAIDDANTQALISQVYLEHGITAAEHVLYYKKNKLAIEQVLAADDALREARAHTESQFNQLLEQFSHIEATSATGVN</sequence>
<dbReference type="RefSeq" id="WP_263713657.1">
    <property type="nucleotide sequence ID" value="NZ_JAOWKX010000010.1"/>
</dbReference>
<proteinExistence type="predicted"/>
<protein>
    <recommendedName>
        <fullName evidence="4">DUF4142 domain-containing protein</fullName>
    </recommendedName>
</protein>
<accession>A0ABT3ACM1</accession>
<dbReference type="EMBL" id="JAOWKX010000010">
    <property type="protein sequence ID" value="MCV2886370.1"/>
    <property type="molecule type" value="Genomic_DNA"/>
</dbReference>
<dbReference type="Proteomes" id="UP001652504">
    <property type="component" value="Unassembled WGS sequence"/>
</dbReference>
<feature type="signal peptide" evidence="1">
    <location>
        <begin position="1"/>
        <end position="23"/>
    </location>
</feature>
<reference evidence="2 3" key="1">
    <citation type="submission" date="2022-10" db="EMBL/GenBank/DDBJ databases">
        <title>Aestuariibacter sp. AA17 isolated from Montipora capitata coral fragment.</title>
        <authorList>
            <person name="Emsley S.A."/>
            <person name="Pfannmuller K.M."/>
            <person name="Loughran R.M."/>
            <person name="Shlafstein M."/>
            <person name="Papke E."/>
            <person name="Saw J.H."/>
            <person name="Ushijima B."/>
            <person name="Videau P."/>
        </authorList>
    </citation>
    <scope>NUCLEOTIDE SEQUENCE [LARGE SCALE GENOMIC DNA]</scope>
    <source>
        <strain evidence="2 3">AA17</strain>
    </source>
</reference>
<evidence type="ECO:0000313" key="3">
    <source>
        <dbReference type="Proteomes" id="UP001652504"/>
    </source>
</evidence>
<evidence type="ECO:0000313" key="2">
    <source>
        <dbReference type="EMBL" id="MCV2886370.1"/>
    </source>
</evidence>
<evidence type="ECO:0000256" key="1">
    <source>
        <dbReference type="SAM" id="SignalP"/>
    </source>
</evidence>
<feature type="chain" id="PRO_5046311002" description="DUF4142 domain-containing protein" evidence="1">
    <location>
        <begin position="24"/>
        <end position="138"/>
    </location>
</feature>
<organism evidence="2 3">
    <name type="scientific">Fluctibacter corallii</name>
    <dbReference type="NCBI Taxonomy" id="2984329"/>
    <lineage>
        <taxon>Bacteria</taxon>
        <taxon>Pseudomonadati</taxon>
        <taxon>Pseudomonadota</taxon>
        <taxon>Gammaproteobacteria</taxon>
        <taxon>Alteromonadales</taxon>
        <taxon>Alteromonadaceae</taxon>
        <taxon>Fluctibacter</taxon>
    </lineage>
</organism>
<evidence type="ECO:0008006" key="4">
    <source>
        <dbReference type="Google" id="ProtNLM"/>
    </source>
</evidence>
<name>A0ABT3ACM1_9ALTE</name>
<gene>
    <name evidence="2" type="ORF">OE749_16870</name>
</gene>
<keyword evidence="3" id="KW-1185">Reference proteome</keyword>
<keyword evidence="1" id="KW-0732">Signal</keyword>